<comment type="subunit">
    <text evidence="3 10">Component of the ribosomal small subunit (SSU) processome.</text>
</comment>
<dbReference type="GO" id="GO:0030515">
    <property type="term" value="F:snoRNA binding"/>
    <property type="evidence" value="ECO:0007669"/>
    <property type="project" value="TreeGrafter"/>
</dbReference>
<accession>A0A167M1U4</accession>
<dbReference type="GO" id="GO:0000462">
    <property type="term" value="P:maturation of SSU-rRNA from tricistronic rRNA transcript (SSU-rRNA, 5.8S rRNA, LSU-rRNA)"/>
    <property type="evidence" value="ECO:0007669"/>
    <property type="project" value="TreeGrafter"/>
</dbReference>
<dbReference type="EMBL" id="AZHD01000027">
    <property type="protein sequence ID" value="OAA53811.1"/>
    <property type="molecule type" value="Genomic_DNA"/>
</dbReference>
<dbReference type="InterPro" id="IPR040191">
    <property type="entry name" value="UTP10"/>
</dbReference>
<gene>
    <name evidence="13" type="ORF">SPI_09256</name>
</gene>
<keyword evidence="5 10" id="KW-0690">Ribosome biogenesis</keyword>
<feature type="region of interest" description="Disordered" evidence="11">
    <location>
        <begin position="910"/>
        <end position="937"/>
    </location>
</feature>
<evidence type="ECO:0000256" key="10">
    <source>
        <dbReference type="RuleBase" id="RU367065"/>
    </source>
</evidence>
<evidence type="ECO:0000256" key="11">
    <source>
        <dbReference type="SAM" id="MobiDB-lite"/>
    </source>
</evidence>
<dbReference type="InterPro" id="IPR016024">
    <property type="entry name" value="ARM-type_fold"/>
</dbReference>
<dbReference type="Pfam" id="PF23243">
    <property type="entry name" value="HEAT_HEATR1"/>
    <property type="match status" value="1"/>
</dbReference>
<keyword evidence="14" id="KW-1185">Reference proteome</keyword>
<evidence type="ECO:0000313" key="14">
    <source>
        <dbReference type="Proteomes" id="UP000076874"/>
    </source>
</evidence>
<keyword evidence="6 10" id="KW-0698">rRNA processing</keyword>
<dbReference type="InterPro" id="IPR012954">
    <property type="entry name" value="BP28_C_dom"/>
</dbReference>
<evidence type="ECO:0000256" key="2">
    <source>
        <dbReference type="ARBA" id="ARBA00010559"/>
    </source>
</evidence>
<dbReference type="GO" id="GO:0030686">
    <property type="term" value="C:90S preribosome"/>
    <property type="evidence" value="ECO:0007669"/>
    <property type="project" value="TreeGrafter"/>
</dbReference>
<comment type="subcellular location">
    <subcellularLocation>
        <location evidence="1 10">Nucleus</location>
        <location evidence="1 10">Nucleolus</location>
    </subcellularLocation>
</comment>
<keyword evidence="8 10" id="KW-0687">Ribonucleoprotein</keyword>
<dbReference type="GO" id="GO:0034455">
    <property type="term" value="C:t-UTP complex"/>
    <property type="evidence" value="ECO:0007669"/>
    <property type="project" value="TreeGrafter"/>
</dbReference>
<dbReference type="PANTHER" id="PTHR13457:SF1">
    <property type="entry name" value="HEAT REPEAT-CONTAINING PROTEIN 1"/>
    <property type="match status" value="1"/>
</dbReference>
<dbReference type="OrthoDB" id="31183at2759"/>
<proteinExistence type="inferred from homology"/>
<comment type="function">
    <text evidence="9">Involved in nucleolar processing of pre-18S ribosomal RNA. Involved in ribosome biosynthesis.</text>
</comment>
<name>A0A167M1U4_9HYPO</name>
<evidence type="ECO:0000256" key="1">
    <source>
        <dbReference type="ARBA" id="ARBA00004604"/>
    </source>
</evidence>
<evidence type="ECO:0000256" key="4">
    <source>
        <dbReference type="ARBA" id="ARBA00015399"/>
    </source>
</evidence>
<sequence>MTTSLAAQLAQIAAKSKISLDLKAQRSAHSKSLLFEPRVAAAQTLPSVFAICRDGFDELCQLDERFVPFGQTLFSELSQDQDRTQLNAAENAELDRRIESFLRLSGGKLRLTPAIKSIEWLIRRFRIHEYNTAALITTFLPYHSVLVFRTVMSILPANLPHEYQFLSPYIRSLTAPPRAAIVQHATRHFELLTTLSTYTLDACKARQQYPGLVTFWGGVFTEALNGMLDSLRSGRRNVQADNDQAVLQKVGPVLGEALVIKQAPGVQIAAYMALAVFAAKANLSDLALSAFMEQLVYGWTPETAKPGLVCLSILAQQRSAKQLSRKVAKAVLKVPDLPALLVEIGQQRRVDKLANGLVLALTDRLAKKADVRSLFIIQSVLLGGILQGRQLVVAFKSLLLAAHGITDEIDPDGGARKELGAALVVLSQAPEAVGGSVIRKVIEEVDFDIEELELKLDASLRPKLLLGHGPHEDATMTNGDGVEEQPPPPSSSLSLSISPQDLDAAITRLSGLARPTSCLSADPDGFFDQLCQLFLSAAAYDKTLLEKLDAAPFLGRAEALSDCFYLTFCIRVWSGPYPTLARVATLDMAAQRLRLDDCAGVDFQAILPYCVAALSDPAKKVRRAAASLVAQIKKLSPAKTEAKSKSSSSSSSSSKTRWGSAALYEKQDHLHWMNADASGSLLEVVAGSLDESILHEGHLPSVLADALDKSSKTDAPGGSSGLVGHLSHSVRLSIWTFLAGHAVHTPLLGIKVRLLRTLNEVRAVSGTTRTQLLLSLLQMWASLSAEDARDLVAKEALDEAAVDACSVDIVVPNDKAGLECLFGVIQGPQSHVRQNLVRCMFRRIRKMWPAMKTDFKNVTAAFMLEQAQKPSSSDGELDFVAEEAADLLSNVELSTHILTQFLDSLQHTAKMATSAPPNKRRRTSSSEHNRGQTVQTHSELKSLLNRATFVLQLVQGSKPAEHPELLPALFVVLSDLQILRSYVGSELGYLQNLVLSCLLAMMPAYQNNKALKIDTSVGHGDILVNCIHKSSSPAVQNTALLLVASLAKTAPEVVLHSVMPIFTLMGTSVLRQSDDYSAHVVSQTIKEVIPPLIDTFKRGKRNVVASASDLLSSFVIAYEHIPSHRKHDLFLSLIEHLGPEDFLFALLAMFADRYGTSESMSAFLTDLLATFSVEVQLQTLIKYVDLVRDVFQPKPALSAALLGKKDEDDGEPDLPKAVLKALTLLPQLLANRRLKDKISRLSDTDDDMESAKLRELYTQLLEDILMLADTVKTHAGGGSKRPLLHTRCGEALAQLLNLQSIGEFIKAVEVLLDRPNMSVRQKVLRALELRVDGEAAASVPARTALLAFLPQLTAVIRDSSDLAYKHTAVTCVDKIAEKYGKRDLEAVTAAAAAIAGDACLGQPDARLRVMALLCLASLVDVLEDAIVPILPVAVPRALAYLHASITGSGSSSSSSNDNKDGDSPDVALHNAAFSFMLALAQHLPFMLTGAYLDRLFESAFASAEAGLPEDDDHDTNTSRELCLQTMAKRVDAKVMFGVLRRNWPNAATLEFVKVLTAAIDQHGKAVIARNLPLLAATFQNAFDLRRETRLHGGETDKAKTKTKASNSATAATDARLAAIENAVNTAALRMIFKLNDAAFRPVFADLMQWCDHGLPRLDVLGRCLRQQSVYGFLAVFFDRLKSAVTPYAAYVVEGAAAALRAARVGSNPDDRLLWARVLQTLTAAFAHDVAGDNSGSGTTTTTASGGGGFWQVPTHFAAVAPVLVEQFAKVRDLQAAVSGGGFASDKDDLVMTRLIPAVVQLARAAHAPDHQKTLNTLLLRRLQAASAAGPAHTPSLSSSVTHTQVQQAERLAVVRCQQALAAALGEEWLTLLPEMLPLISELQEDHDEAVGRETNRWINTIEAVLGESLDAMLQ</sequence>
<evidence type="ECO:0000313" key="13">
    <source>
        <dbReference type="EMBL" id="OAA53811.1"/>
    </source>
</evidence>
<dbReference type="Pfam" id="PF08146">
    <property type="entry name" value="BP28CT"/>
    <property type="match status" value="1"/>
</dbReference>
<feature type="region of interest" description="Disordered" evidence="11">
    <location>
        <begin position="469"/>
        <end position="496"/>
    </location>
</feature>
<evidence type="ECO:0000256" key="5">
    <source>
        <dbReference type="ARBA" id="ARBA00022517"/>
    </source>
</evidence>
<keyword evidence="7 10" id="KW-0539">Nucleus</keyword>
<comment type="similarity">
    <text evidence="2 10">Belongs to the HEATR1/UTP10 family.</text>
</comment>
<dbReference type="PANTHER" id="PTHR13457">
    <property type="entry name" value="BAP28"/>
    <property type="match status" value="1"/>
</dbReference>
<dbReference type="STRING" id="1081102.A0A167M1U4"/>
<feature type="domain" description="BP28 C-terminal" evidence="12">
    <location>
        <begin position="1564"/>
        <end position="1732"/>
    </location>
</feature>
<dbReference type="InterPro" id="IPR056473">
    <property type="entry name" value="HEAT_Utp10/HEAT1"/>
</dbReference>
<protein>
    <recommendedName>
        <fullName evidence="4 10">U3 small nucleolar RNA-associated protein 10</fullName>
    </recommendedName>
</protein>
<dbReference type="Gene3D" id="1.25.10.10">
    <property type="entry name" value="Leucine-rich Repeat Variant"/>
    <property type="match status" value="2"/>
</dbReference>
<dbReference type="Pfam" id="PF12397">
    <property type="entry name" value="U3snoRNP10"/>
    <property type="match status" value="1"/>
</dbReference>
<reference evidence="13 14" key="1">
    <citation type="journal article" date="2016" name="Genome Biol. Evol.">
        <title>Divergent and convergent evolution of fungal pathogenicity.</title>
        <authorList>
            <person name="Shang Y."/>
            <person name="Xiao G."/>
            <person name="Zheng P."/>
            <person name="Cen K."/>
            <person name="Zhan S."/>
            <person name="Wang C."/>
        </authorList>
    </citation>
    <scope>NUCLEOTIDE SEQUENCE [LARGE SCALE GENOMIC DNA]</scope>
    <source>
        <strain evidence="13 14">RCEF 264</strain>
    </source>
</reference>
<evidence type="ECO:0000256" key="7">
    <source>
        <dbReference type="ARBA" id="ARBA00023242"/>
    </source>
</evidence>
<comment type="caution">
    <text evidence="13">The sequence shown here is derived from an EMBL/GenBank/DDBJ whole genome shotgun (WGS) entry which is preliminary data.</text>
</comment>
<evidence type="ECO:0000256" key="3">
    <source>
        <dbReference type="ARBA" id="ARBA00011399"/>
    </source>
</evidence>
<dbReference type="Proteomes" id="UP000076874">
    <property type="component" value="Unassembled WGS sequence"/>
</dbReference>
<dbReference type="InterPro" id="IPR022125">
    <property type="entry name" value="U3snoRNP10_N"/>
</dbReference>
<evidence type="ECO:0000256" key="6">
    <source>
        <dbReference type="ARBA" id="ARBA00022552"/>
    </source>
</evidence>
<dbReference type="SMART" id="SM01036">
    <property type="entry name" value="BP28CT"/>
    <property type="match status" value="1"/>
</dbReference>
<organism evidence="13 14">
    <name type="scientific">Niveomyces insectorum RCEF 264</name>
    <dbReference type="NCBI Taxonomy" id="1081102"/>
    <lineage>
        <taxon>Eukaryota</taxon>
        <taxon>Fungi</taxon>
        <taxon>Dikarya</taxon>
        <taxon>Ascomycota</taxon>
        <taxon>Pezizomycotina</taxon>
        <taxon>Sordariomycetes</taxon>
        <taxon>Hypocreomycetidae</taxon>
        <taxon>Hypocreales</taxon>
        <taxon>Cordycipitaceae</taxon>
        <taxon>Niveomyces</taxon>
    </lineage>
</organism>
<dbReference type="GO" id="GO:0045943">
    <property type="term" value="P:positive regulation of transcription by RNA polymerase I"/>
    <property type="evidence" value="ECO:0007669"/>
    <property type="project" value="TreeGrafter"/>
</dbReference>
<evidence type="ECO:0000256" key="9">
    <source>
        <dbReference type="ARBA" id="ARBA00025076"/>
    </source>
</evidence>
<dbReference type="SUPFAM" id="SSF48371">
    <property type="entry name" value="ARM repeat"/>
    <property type="match status" value="2"/>
</dbReference>
<evidence type="ECO:0000256" key="8">
    <source>
        <dbReference type="ARBA" id="ARBA00023274"/>
    </source>
</evidence>
<dbReference type="GO" id="GO:0032040">
    <property type="term" value="C:small-subunit processome"/>
    <property type="evidence" value="ECO:0007669"/>
    <property type="project" value="TreeGrafter"/>
</dbReference>
<evidence type="ECO:0000259" key="12">
    <source>
        <dbReference type="SMART" id="SM01036"/>
    </source>
</evidence>
<dbReference type="InterPro" id="IPR011989">
    <property type="entry name" value="ARM-like"/>
</dbReference>